<dbReference type="GO" id="GO:0004497">
    <property type="term" value="F:monooxygenase activity"/>
    <property type="evidence" value="ECO:0007669"/>
    <property type="project" value="UniProtKB-KW"/>
</dbReference>
<evidence type="ECO:0000256" key="1">
    <source>
        <dbReference type="ARBA" id="ARBA00022630"/>
    </source>
</evidence>
<proteinExistence type="predicted"/>
<evidence type="ECO:0000313" key="5">
    <source>
        <dbReference type="EMBL" id="BAZ88149.1"/>
    </source>
</evidence>
<keyword evidence="3" id="KW-0560">Oxidoreductase</keyword>
<gene>
    <name evidence="5" type="ORF">NIES806_43830</name>
</gene>
<dbReference type="SUPFAM" id="SSF51679">
    <property type="entry name" value="Bacterial luciferase-like"/>
    <property type="match status" value="1"/>
</dbReference>
<protein>
    <submittedName>
        <fullName evidence="5">Monooxygenase-like protein</fullName>
    </submittedName>
</protein>
<reference evidence="5 6" key="1">
    <citation type="submission" date="2017-06" db="EMBL/GenBank/DDBJ databases">
        <title>Genome sequencing of cyanobaciteial culture collection at National Institute for Environmental Studies (NIES).</title>
        <authorList>
            <person name="Hirose Y."/>
            <person name="Shimura Y."/>
            <person name="Fujisawa T."/>
            <person name="Nakamura Y."/>
            <person name="Kawachi M."/>
        </authorList>
    </citation>
    <scope>NUCLEOTIDE SEQUENCE [LARGE SCALE GENOMIC DNA]</scope>
    <source>
        <strain evidence="5 6">NIES-806</strain>
    </source>
</reference>
<dbReference type="Gene3D" id="3.20.20.30">
    <property type="entry name" value="Luciferase-like domain"/>
    <property type="match status" value="1"/>
</dbReference>
<dbReference type="Proteomes" id="UP000218702">
    <property type="component" value="Chromosome"/>
</dbReference>
<dbReference type="KEGG" id="dcm:NIES806_43830"/>
<organism evidence="5 6">
    <name type="scientific">Dolichospermum compactum NIES-806</name>
    <dbReference type="NCBI Taxonomy" id="1973481"/>
    <lineage>
        <taxon>Bacteria</taxon>
        <taxon>Bacillati</taxon>
        <taxon>Cyanobacteriota</taxon>
        <taxon>Cyanophyceae</taxon>
        <taxon>Nostocales</taxon>
        <taxon>Aphanizomenonaceae</taxon>
        <taxon>Dolichospermum</taxon>
        <taxon>Dolichospermum compactum</taxon>
    </lineage>
</organism>
<dbReference type="PANTHER" id="PTHR30011:SF16">
    <property type="entry name" value="C2H2 FINGER DOMAIN TRANSCRIPTION FACTOR (EUROFUNG)-RELATED"/>
    <property type="match status" value="1"/>
</dbReference>
<keyword evidence="1" id="KW-0285">Flavoprotein</keyword>
<keyword evidence="4 5" id="KW-0503">Monooxygenase</keyword>
<dbReference type="InterPro" id="IPR051260">
    <property type="entry name" value="Diverse_substr_monoxygenases"/>
</dbReference>
<dbReference type="InterPro" id="IPR036661">
    <property type="entry name" value="Luciferase-like_sf"/>
</dbReference>
<sequence>MSAKRKFRLGAFIQATGHHISAWRHPSTQIDAGLNFEHYKEITQTAERGLFDAVFLADSPGIWGGSPETQIRNGKIAHFEPVTLFSALSSVTKNISPIF</sequence>
<keyword evidence="2" id="KW-0288">FMN</keyword>
<evidence type="ECO:0000256" key="4">
    <source>
        <dbReference type="ARBA" id="ARBA00023033"/>
    </source>
</evidence>
<accession>A0A1Z4VA09</accession>
<evidence type="ECO:0000313" key="6">
    <source>
        <dbReference type="Proteomes" id="UP000218702"/>
    </source>
</evidence>
<keyword evidence="6" id="KW-1185">Reference proteome</keyword>
<name>A0A1Z4VA09_9CYAN</name>
<evidence type="ECO:0000256" key="3">
    <source>
        <dbReference type="ARBA" id="ARBA00023002"/>
    </source>
</evidence>
<dbReference type="EMBL" id="AP018316">
    <property type="protein sequence ID" value="BAZ88149.1"/>
    <property type="molecule type" value="Genomic_DNA"/>
</dbReference>
<evidence type="ECO:0000256" key="2">
    <source>
        <dbReference type="ARBA" id="ARBA00022643"/>
    </source>
</evidence>
<dbReference type="AlphaFoldDB" id="A0A1Z4VA09"/>
<dbReference type="PANTHER" id="PTHR30011">
    <property type="entry name" value="ALKANESULFONATE MONOOXYGENASE-RELATED"/>
    <property type="match status" value="1"/>
</dbReference>
<dbReference type="GO" id="GO:0016705">
    <property type="term" value="F:oxidoreductase activity, acting on paired donors, with incorporation or reduction of molecular oxygen"/>
    <property type="evidence" value="ECO:0007669"/>
    <property type="project" value="InterPro"/>
</dbReference>